<sequence>MEGLLQRESMNVEPLRVGVVGLGYAGEQHLKNFVRMPNVEAVALAGLEEERLKDLGGRYGVPNLYRSWEDLLARDDLDVVSIGAPNHLHAPIAIAALEGGRHVLCEKPLARTGVEAEGIVRAAREAGRAVHIAFTQRERGDVQALKRHIEEGNLGRIYHAKATWMRRNGIPGMGGWFTSKEMAGGGPLIDLGVHMVDMALFLMGNPEVETVSCATYAELGPRGRGGWAGKGLMTGDSPYEVEDLATAFIRLSGGATLNLETGWAAYRESSDDFGVTLYGTDGGAEMKVKNYGTSDTVRIYTDVAGVPAVVTPEIEPREGHLAVVRRFVETIRGGDWAGQHGEDGLDRARIIDACYASALQNREVSLREVAEEEAV</sequence>
<dbReference type="InterPro" id="IPR000683">
    <property type="entry name" value="Gfo/Idh/MocA-like_OxRdtase_N"/>
</dbReference>
<dbReference type="Gene3D" id="3.30.360.10">
    <property type="entry name" value="Dihydrodipicolinate Reductase, domain 2"/>
    <property type="match status" value="1"/>
</dbReference>
<dbReference type="PANTHER" id="PTHR43818:SF11">
    <property type="entry name" value="BCDNA.GH03377"/>
    <property type="match status" value="1"/>
</dbReference>
<name>A0A6J4QL14_9ACTN</name>
<dbReference type="InterPro" id="IPR036291">
    <property type="entry name" value="NAD(P)-bd_dom_sf"/>
</dbReference>
<dbReference type="SUPFAM" id="SSF51735">
    <property type="entry name" value="NAD(P)-binding Rossmann-fold domains"/>
    <property type="match status" value="1"/>
</dbReference>
<dbReference type="GO" id="GO:0000166">
    <property type="term" value="F:nucleotide binding"/>
    <property type="evidence" value="ECO:0007669"/>
    <property type="project" value="InterPro"/>
</dbReference>
<dbReference type="EMBL" id="CADCUW010000554">
    <property type="protein sequence ID" value="CAA9447967.1"/>
    <property type="molecule type" value="Genomic_DNA"/>
</dbReference>
<feature type="domain" description="GFO/IDH/MocA-like oxidoreductase" evidence="3">
    <location>
        <begin position="142"/>
        <end position="284"/>
    </location>
</feature>
<gene>
    <name evidence="4" type="ORF">AVDCRST_MAG01-01-4277</name>
</gene>
<dbReference type="PANTHER" id="PTHR43818">
    <property type="entry name" value="BCDNA.GH03377"/>
    <property type="match status" value="1"/>
</dbReference>
<reference evidence="4" key="1">
    <citation type="submission" date="2020-02" db="EMBL/GenBank/DDBJ databases">
        <authorList>
            <person name="Meier V. D."/>
        </authorList>
    </citation>
    <scope>NUCLEOTIDE SEQUENCE</scope>
    <source>
        <strain evidence="4">AVDCRST_MAG01</strain>
    </source>
</reference>
<feature type="domain" description="Gfo/Idh/MocA-like oxidoreductase N-terminal" evidence="2">
    <location>
        <begin position="15"/>
        <end position="133"/>
    </location>
</feature>
<organism evidence="4">
    <name type="scientific">uncultured Rubrobacteraceae bacterium</name>
    <dbReference type="NCBI Taxonomy" id="349277"/>
    <lineage>
        <taxon>Bacteria</taxon>
        <taxon>Bacillati</taxon>
        <taxon>Actinomycetota</taxon>
        <taxon>Rubrobacteria</taxon>
        <taxon>Rubrobacterales</taxon>
        <taxon>Rubrobacteraceae</taxon>
        <taxon>environmental samples</taxon>
    </lineage>
</organism>
<dbReference type="AlphaFoldDB" id="A0A6J4QL14"/>
<dbReference type="Pfam" id="PF01408">
    <property type="entry name" value="GFO_IDH_MocA"/>
    <property type="match status" value="1"/>
</dbReference>
<evidence type="ECO:0000313" key="4">
    <source>
        <dbReference type="EMBL" id="CAA9447967.1"/>
    </source>
</evidence>
<proteinExistence type="predicted"/>
<dbReference type="GO" id="GO:0016491">
    <property type="term" value="F:oxidoreductase activity"/>
    <property type="evidence" value="ECO:0007669"/>
    <property type="project" value="UniProtKB-KW"/>
</dbReference>
<dbReference type="SUPFAM" id="SSF55347">
    <property type="entry name" value="Glyceraldehyde-3-phosphate dehydrogenase-like, C-terminal domain"/>
    <property type="match status" value="1"/>
</dbReference>
<dbReference type="Gene3D" id="3.40.50.720">
    <property type="entry name" value="NAD(P)-binding Rossmann-like Domain"/>
    <property type="match status" value="1"/>
</dbReference>
<evidence type="ECO:0000259" key="2">
    <source>
        <dbReference type="Pfam" id="PF01408"/>
    </source>
</evidence>
<dbReference type="Pfam" id="PF22725">
    <property type="entry name" value="GFO_IDH_MocA_C3"/>
    <property type="match status" value="1"/>
</dbReference>
<keyword evidence="1" id="KW-0560">Oxidoreductase</keyword>
<dbReference type="InterPro" id="IPR055170">
    <property type="entry name" value="GFO_IDH_MocA-like_dom"/>
</dbReference>
<dbReference type="InterPro" id="IPR050463">
    <property type="entry name" value="Gfo/Idh/MocA_oxidrdct_glycsds"/>
</dbReference>
<evidence type="ECO:0000259" key="3">
    <source>
        <dbReference type="Pfam" id="PF22725"/>
    </source>
</evidence>
<protein>
    <submittedName>
        <fullName evidence="4">GH109</fullName>
    </submittedName>
</protein>
<accession>A0A6J4QL14</accession>
<evidence type="ECO:0000256" key="1">
    <source>
        <dbReference type="ARBA" id="ARBA00023002"/>
    </source>
</evidence>